<dbReference type="SMART" id="SM01163">
    <property type="entry name" value="DUF1785"/>
    <property type="match status" value="1"/>
</dbReference>
<accession>A0A9J6FQM6</accession>
<feature type="compositionally biased region" description="Polar residues" evidence="2">
    <location>
        <begin position="93"/>
        <end position="116"/>
    </location>
</feature>
<dbReference type="InterPro" id="IPR045246">
    <property type="entry name" value="Piwi_ago-like"/>
</dbReference>
<dbReference type="CDD" id="cd02846">
    <property type="entry name" value="PAZ_argonaute_like"/>
    <property type="match status" value="1"/>
</dbReference>
<reference evidence="5 6" key="1">
    <citation type="journal article" date="2020" name="Cell">
        <title>Large-Scale Comparative Analyses of Tick Genomes Elucidate Their Genetic Diversity and Vector Capacities.</title>
        <authorList>
            <consortium name="Tick Genome and Microbiome Consortium (TIGMIC)"/>
            <person name="Jia N."/>
            <person name="Wang J."/>
            <person name="Shi W."/>
            <person name="Du L."/>
            <person name="Sun Y."/>
            <person name="Zhan W."/>
            <person name="Jiang J.F."/>
            <person name="Wang Q."/>
            <person name="Zhang B."/>
            <person name="Ji P."/>
            <person name="Bell-Sakyi L."/>
            <person name="Cui X.M."/>
            <person name="Yuan T.T."/>
            <person name="Jiang B.G."/>
            <person name="Yang W.F."/>
            <person name="Lam T.T."/>
            <person name="Chang Q.C."/>
            <person name="Ding S.J."/>
            <person name="Wang X.J."/>
            <person name="Zhu J.G."/>
            <person name="Ruan X.D."/>
            <person name="Zhao L."/>
            <person name="Wei J.T."/>
            <person name="Ye R.Z."/>
            <person name="Que T.C."/>
            <person name="Du C.H."/>
            <person name="Zhou Y.H."/>
            <person name="Cheng J.X."/>
            <person name="Dai P.F."/>
            <person name="Guo W.B."/>
            <person name="Han X.H."/>
            <person name="Huang E.J."/>
            <person name="Li L.F."/>
            <person name="Wei W."/>
            <person name="Gao Y.C."/>
            <person name="Liu J.Z."/>
            <person name="Shao H.Z."/>
            <person name="Wang X."/>
            <person name="Wang C.C."/>
            <person name="Yang T.C."/>
            <person name="Huo Q.B."/>
            <person name="Li W."/>
            <person name="Chen H.Y."/>
            <person name="Chen S.E."/>
            <person name="Zhou L.G."/>
            <person name="Ni X.B."/>
            <person name="Tian J.H."/>
            <person name="Sheng Y."/>
            <person name="Liu T."/>
            <person name="Pan Y.S."/>
            <person name="Xia L.Y."/>
            <person name="Li J."/>
            <person name="Zhao F."/>
            <person name="Cao W.C."/>
        </authorList>
    </citation>
    <scope>NUCLEOTIDE SEQUENCE [LARGE SCALE GENOMIC DNA]</scope>
    <source>
        <strain evidence="5">HaeL-2018</strain>
    </source>
</reference>
<dbReference type="SMART" id="SM00949">
    <property type="entry name" value="PAZ"/>
    <property type="match status" value="1"/>
</dbReference>
<dbReference type="SMART" id="SM00950">
    <property type="entry name" value="Piwi"/>
    <property type="match status" value="1"/>
</dbReference>
<dbReference type="PROSITE" id="PS50821">
    <property type="entry name" value="PAZ"/>
    <property type="match status" value="1"/>
</dbReference>
<dbReference type="GO" id="GO:0034587">
    <property type="term" value="P:piRNA processing"/>
    <property type="evidence" value="ECO:0007669"/>
    <property type="project" value="UniProtKB-ARBA"/>
</dbReference>
<comment type="similarity">
    <text evidence="1">Belongs to the argonaute family.</text>
</comment>
<organism evidence="5 6">
    <name type="scientific">Haemaphysalis longicornis</name>
    <name type="common">Bush tick</name>
    <dbReference type="NCBI Taxonomy" id="44386"/>
    <lineage>
        <taxon>Eukaryota</taxon>
        <taxon>Metazoa</taxon>
        <taxon>Ecdysozoa</taxon>
        <taxon>Arthropoda</taxon>
        <taxon>Chelicerata</taxon>
        <taxon>Arachnida</taxon>
        <taxon>Acari</taxon>
        <taxon>Parasitiformes</taxon>
        <taxon>Ixodida</taxon>
        <taxon>Ixodoidea</taxon>
        <taxon>Ixodidae</taxon>
        <taxon>Haemaphysalinae</taxon>
        <taxon>Haemaphysalis</taxon>
    </lineage>
</organism>
<dbReference type="SUPFAM" id="SSF53098">
    <property type="entry name" value="Ribonuclease H-like"/>
    <property type="match status" value="1"/>
</dbReference>
<dbReference type="AlphaFoldDB" id="A0A9J6FQM6"/>
<dbReference type="InterPro" id="IPR032472">
    <property type="entry name" value="ArgoL2"/>
</dbReference>
<gene>
    <name evidence="5" type="ORF">HPB48_017397</name>
</gene>
<dbReference type="InterPro" id="IPR003100">
    <property type="entry name" value="PAZ_dom"/>
</dbReference>
<sequence>MESVKRCLSPGMEAIPFPRPRGRGRGSPPGSSQASPQSLQFAAQGSFAQAIHQQQRSAPALRASTVATNGPASVAINGPVSVGVRTVAPTEGSLPSTQPTTPATRPSSHSNGLVNKSHNDELRIQEMERTLPSHFPRRPAHGKLGRPIQLTANHFSVEIPGGNVYHYDVEIFSETRKEVKVPEKRKYRCISTKINRMVIELLVKKYRTDLSNCIPAFDGRKNLYTRRELKFTERTFTVDMEEDQRIQKFIVKIQYAATVNLDALHAVFENRVNIVPQEVLQAVDIVLRHGPSIKLTPVGRSFFKAPPTNENCSLGGGREVWFGYYTSVRPAQWKPMLNVDMSATAFYEPLPVLTFMCKIFSEGRREMTAADFRDLRDFQNVRLNKELKGLRVKVTHLPYPRKYKVVRVTKEPAKKLFFNMEDGSRCSVADYFQNRYGRLNYPNLPCVQTGSTTHPVYLPLEVCEIVEGQHCKKKLDENQTSEMIKRTAQAPSKRFFEIRQSVRDLVNSSETCLREFGIKINTEPTQLKGRVLDPPSLVFENNAVSKPREGTWELRGRHFYKPATLSRWKLLNLSRFCQRDSLDNFVKMLIRVGQELGMRIEQPMEIGVADTNRKPIRSILLEQQPKQSNLEMLMIVLSKSTNYAEIKQVAETELGLRTQCIMDNNVVKKCNSALVTNLCQKINAKMGGTNNSLLAQEKPAIFQKPVIIIGADLRPSIAACVGSLDSIPSKFHASIRVQMEDSAATARVEIIKDLKDMMKDMLKAFYRATKHKPERIIFYRDGVSEGQFMEVRNREVSAIRLACQELSPNETYEPALTFIVVQKRHHTRFMPASDRDGVGKCRNVPPGTTVDSVVTHPLDFDFFLCSHFGIQGTSKPSHYYIVWDDSNFTADDLQKLSYYLCHTYARCARSVSIPAPVYYAHLAAYRAKNHVMSKVDISSSSSDSSGGSGDSLSTSQYVEAVKVMDSLQTAMYFV</sequence>
<dbReference type="Pfam" id="PF08699">
    <property type="entry name" value="ArgoL1"/>
    <property type="match status" value="1"/>
</dbReference>
<evidence type="ECO:0000256" key="2">
    <source>
        <dbReference type="SAM" id="MobiDB-lite"/>
    </source>
</evidence>
<dbReference type="VEuPathDB" id="VectorBase:HLOH_061832"/>
<evidence type="ECO:0000313" key="5">
    <source>
        <dbReference type="EMBL" id="KAH9365594.1"/>
    </source>
</evidence>
<evidence type="ECO:0000313" key="6">
    <source>
        <dbReference type="Proteomes" id="UP000821853"/>
    </source>
</evidence>
<dbReference type="Proteomes" id="UP000821853">
    <property type="component" value="Unassembled WGS sequence"/>
</dbReference>
<dbReference type="PROSITE" id="PS50822">
    <property type="entry name" value="PIWI"/>
    <property type="match status" value="1"/>
</dbReference>
<dbReference type="InterPro" id="IPR036397">
    <property type="entry name" value="RNaseH_sf"/>
</dbReference>
<evidence type="ECO:0000259" key="4">
    <source>
        <dbReference type="PROSITE" id="PS50822"/>
    </source>
</evidence>
<feature type="region of interest" description="Disordered" evidence="2">
    <location>
        <begin position="1"/>
        <end position="45"/>
    </location>
</feature>
<name>A0A9J6FQM6_HAELO</name>
<dbReference type="InterPro" id="IPR036085">
    <property type="entry name" value="PAZ_dom_sf"/>
</dbReference>
<dbReference type="OMA" id="FARCTRP"/>
<dbReference type="Pfam" id="PF02171">
    <property type="entry name" value="Piwi"/>
    <property type="match status" value="1"/>
</dbReference>
<protein>
    <submittedName>
        <fullName evidence="5">Uncharacterized protein</fullName>
    </submittedName>
</protein>
<dbReference type="EMBL" id="JABSTR010000003">
    <property type="protein sequence ID" value="KAH9365594.1"/>
    <property type="molecule type" value="Genomic_DNA"/>
</dbReference>
<feature type="region of interest" description="Disordered" evidence="2">
    <location>
        <begin position="86"/>
        <end position="118"/>
    </location>
</feature>
<dbReference type="PANTHER" id="PTHR22891">
    <property type="entry name" value="EUKARYOTIC TRANSLATION INITIATION FACTOR 2C"/>
    <property type="match status" value="1"/>
</dbReference>
<dbReference type="InterPro" id="IPR003165">
    <property type="entry name" value="Piwi"/>
</dbReference>
<dbReference type="Gene3D" id="2.170.260.10">
    <property type="entry name" value="paz domain"/>
    <property type="match status" value="1"/>
</dbReference>
<feature type="domain" description="PAZ" evidence="3">
    <location>
        <begin position="351"/>
        <end position="467"/>
    </location>
</feature>
<comment type="caution">
    <text evidence="5">The sequence shown here is derived from an EMBL/GenBank/DDBJ whole genome shotgun (WGS) entry which is preliminary data.</text>
</comment>
<dbReference type="InterPro" id="IPR014811">
    <property type="entry name" value="ArgoL1"/>
</dbReference>
<feature type="domain" description="Piwi" evidence="4">
    <location>
        <begin position="632"/>
        <end position="932"/>
    </location>
</feature>
<dbReference type="Pfam" id="PF02170">
    <property type="entry name" value="PAZ"/>
    <property type="match status" value="1"/>
</dbReference>
<evidence type="ECO:0000256" key="1">
    <source>
        <dbReference type="RuleBase" id="RU361178"/>
    </source>
</evidence>
<dbReference type="Gene3D" id="3.40.50.2300">
    <property type="match status" value="1"/>
</dbReference>
<dbReference type="InterPro" id="IPR032473">
    <property type="entry name" value="Argonaute_Mid_dom"/>
</dbReference>
<dbReference type="InterPro" id="IPR032474">
    <property type="entry name" value="Argonaute_N"/>
</dbReference>
<evidence type="ECO:0000259" key="3">
    <source>
        <dbReference type="PROSITE" id="PS50821"/>
    </source>
</evidence>
<dbReference type="CDD" id="cd04657">
    <property type="entry name" value="Piwi_ago-like"/>
    <property type="match status" value="1"/>
</dbReference>
<dbReference type="GO" id="GO:0003723">
    <property type="term" value="F:RNA binding"/>
    <property type="evidence" value="ECO:0007669"/>
    <property type="project" value="InterPro"/>
</dbReference>
<proteinExistence type="inferred from homology"/>
<feature type="compositionally biased region" description="Polar residues" evidence="2">
    <location>
        <begin position="33"/>
        <end position="45"/>
    </location>
</feature>
<keyword evidence="6" id="KW-1185">Reference proteome</keyword>
<dbReference type="Pfam" id="PF16486">
    <property type="entry name" value="ArgoN"/>
    <property type="match status" value="1"/>
</dbReference>
<dbReference type="InterPro" id="IPR012337">
    <property type="entry name" value="RNaseH-like_sf"/>
</dbReference>
<dbReference type="Gene3D" id="3.30.420.10">
    <property type="entry name" value="Ribonuclease H-like superfamily/Ribonuclease H"/>
    <property type="match status" value="1"/>
</dbReference>
<dbReference type="Pfam" id="PF16487">
    <property type="entry name" value="ArgoMid"/>
    <property type="match status" value="1"/>
</dbReference>
<dbReference type="Pfam" id="PF16488">
    <property type="entry name" value="ArgoL2"/>
    <property type="match status" value="1"/>
</dbReference>
<dbReference type="SUPFAM" id="SSF101690">
    <property type="entry name" value="PAZ domain"/>
    <property type="match status" value="1"/>
</dbReference>
<dbReference type="OrthoDB" id="10252740at2759"/>